<dbReference type="GO" id="GO:0006508">
    <property type="term" value="P:proteolysis"/>
    <property type="evidence" value="ECO:0007669"/>
    <property type="project" value="UniProtKB-KW"/>
</dbReference>
<comment type="similarity">
    <text evidence="8">Belongs to the peptidase M28 family. M28E subfamily.</text>
</comment>
<feature type="chain" id="PRO_5005111060" description="Peptide hydrolase" evidence="9">
    <location>
        <begin position="21"/>
        <end position="449"/>
    </location>
</feature>
<evidence type="ECO:0000256" key="9">
    <source>
        <dbReference type="RuleBase" id="RU361240"/>
    </source>
</evidence>
<reference evidence="11 12" key="1">
    <citation type="submission" date="2014-04" db="EMBL/GenBank/DDBJ databases">
        <authorList>
            <consortium name="DOE Joint Genome Institute"/>
            <person name="Kuo A."/>
            <person name="Tarkka M."/>
            <person name="Buscot F."/>
            <person name="Kohler A."/>
            <person name="Nagy L.G."/>
            <person name="Floudas D."/>
            <person name="Copeland A."/>
            <person name="Barry K.W."/>
            <person name="Cichocki N."/>
            <person name="Veneault-Fourrey C."/>
            <person name="LaButti K."/>
            <person name="Lindquist E.A."/>
            <person name="Lipzen A."/>
            <person name="Lundell T."/>
            <person name="Morin E."/>
            <person name="Murat C."/>
            <person name="Sun H."/>
            <person name="Tunlid A."/>
            <person name="Henrissat B."/>
            <person name="Grigoriev I.V."/>
            <person name="Hibbett D.S."/>
            <person name="Martin F."/>
            <person name="Nordberg H.P."/>
            <person name="Cantor M.N."/>
            <person name="Hua S.X."/>
        </authorList>
    </citation>
    <scope>NUCLEOTIDE SEQUENCE [LARGE SCALE GENOMIC DNA]</scope>
    <source>
        <strain evidence="11 12">F 1598</strain>
    </source>
</reference>
<comment type="cofactor">
    <cofactor evidence="1">
        <name>Zn(2+)</name>
        <dbReference type="ChEBI" id="CHEBI:29105"/>
    </cofactor>
</comment>
<proteinExistence type="inferred from homology"/>
<keyword evidence="2" id="KW-0031">Aminopeptidase</keyword>
<evidence type="ECO:0000256" key="7">
    <source>
        <dbReference type="ARBA" id="ARBA00022833"/>
    </source>
</evidence>
<dbReference type="STRING" id="765440.A0A0C3GBB8"/>
<dbReference type="Pfam" id="PF04389">
    <property type="entry name" value="Peptidase_M28"/>
    <property type="match status" value="1"/>
</dbReference>
<keyword evidence="4 9" id="KW-0479">Metal-binding</keyword>
<dbReference type="EMBL" id="KN832978">
    <property type="protein sequence ID" value="KIM87926.1"/>
    <property type="molecule type" value="Genomic_DNA"/>
</dbReference>
<dbReference type="SUPFAM" id="SSF53187">
    <property type="entry name" value="Zn-dependent exopeptidases"/>
    <property type="match status" value="1"/>
</dbReference>
<keyword evidence="5 9" id="KW-0732">Signal</keyword>
<evidence type="ECO:0000259" key="10">
    <source>
        <dbReference type="Pfam" id="PF04389"/>
    </source>
</evidence>
<dbReference type="GO" id="GO:0046872">
    <property type="term" value="F:metal ion binding"/>
    <property type="evidence" value="ECO:0007669"/>
    <property type="project" value="UniProtKB-KW"/>
</dbReference>
<evidence type="ECO:0000256" key="5">
    <source>
        <dbReference type="ARBA" id="ARBA00022729"/>
    </source>
</evidence>
<dbReference type="InParanoid" id="A0A0C3GBB8"/>
<evidence type="ECO:0000313" key="12">
    <source>
        <dbReference type="Proteomes" id="UP000054166"/>
    </source>
</evidence>
<gene>
    <name evidence="11" type="ORF">PILCRDRAFT_814639</name>
</gene>
<dbReference type="EC" id="3.4.-.-" evidence="9"/>
<evidence type="ECO:0000256" key="6">
    <source>
        <dbReference type="ARBA" id="ARBA00022801"/>
    </source>
</evidence>
<dbReference type="AlphaFoldDB" id="A0A0C3GBB8"/>
<dbReference type="OrthoDB" id="2214at2759"/>
<dbReference type="GO" id="GO:0008235">
    <property type="term" value="F:metalloexopeptidase activity"/>
    <property type="evidence" value="ECO:0007669"/>
    <property type="project" value="InterPro"/>
</dbReference>
<feature type="domain" description="Peptidase M28" evidence="10">
    <location>
        <begin position="237"/>
        <end position="432"/>
    </location>
</feature>
<evidence type="ECO:0000256" key="2">
    <source>
        <dbReference type="ARBA" id="ARBA00022438"/>
    </source>
</evidence>
<protein>
    <recommendedName>
        <fullName evidence="9">Peptide hydrolase</fullName>
        <ecNumber evidence="9">3.4.-.-</ecNumber>
    </recommendedName>
</protein>
<keyword evidence="12" id="KW-1185">Reference proteome</keyword>
<keyword evidence="7 9" id="KW-0862">Zinc</keyword>
<keyword evidence="3 9" id="KW-0645">Protease</keyword>
<evidence type="ECO:0000256" key="3">
    <source>
        <dbReference type="ARBA" id="ARBA00022670"/>
    </source>
</evidence>
<evidence type="ECO:0000256" key="8">
    <source>
        <dbReference type="ARBA" id="ARBA00043962"/>
    </source>
</evidence>
<dbReference type="PANTHER" id="PTHR12147">
    <property type="entry name" value="METALLOPEPTIDASE M28 FAMILY MEMBER"/>
    <property type="match status" value="1"/>
</dbReference>
<dbReference type="GO" id="GO:0004177">
    <property type="term" value="F:aminopeptidase activity"/>
    <property type="evidence" value="ECO:0007669"/>
    <property type="project" value="UniProtKB-KW"/>
</dbReference>
<name>A0A0C3GBB8_PILCF</name>
<evidence type="ECO:0000313" key="11">
    <source>
        <dbReference type="EMBL" id="KIM87926.1"/>
    </source>
</evidence>
<feature type="signal peptide" evidence="9">
    <location>
        <begin position="1"/>
        <end position="20"/>
    </location>
</feature>
<dbReference type="Gene3D" id="3.40.630.10">
    <property type="entry name" value="Zn peptidases"/>
    <property type="match status" value="1"/>
</dbReference>
<dbReference type="InterPro" id="IPR007484">
    <property type="entry name" value="Peptidase_M28"/>
</dbReference>
<organism evidence="11 12">
    <name type="scientific">Piloderma croceum (strain F 1598)</name>
    <dbReference type="NCBI Taxonomy" id="765440"/>
    <lineage>
        <taxon>Eukaryota</taxon>
        <taxon>Fungi</taxon>
        <taxon>Dikarya</taxon>
        <taxon>Basidiomycota</taxon>
        <taxon>Agaricomycotina</taxon>
        <taxon>Agaricomycetes</taxon>
        <taxon>Agaricomycetidae</taxon>
        <taxon>Atheliales</taxon>
        <taxon>Atheliaceae</taxon>
        <taxon>Piloderma</taxon>
    </lineage>
</organism>
<dbReference type="InterPro" id="IPR045175">
    <property type="entry name" value="M28_fam"/>
</dbReference>
<evidence type="ECO:0000256" key="1">
    <source>
        <dbReference type="ARBA" id="ARBA00001947"/>
    </source>
</evidence>
<accession>A0A0C3GBB8</accession>
<dbReference type="PANTHER" id="PTHR12147:SF56">
    <property type="entry name" value="AMINOPEPTIDASE YDR415C-RELATED"/>
    <property type="match status" value="1"/>
</dbReference>
<sequence length="449" mass="49889">MKLALACLLPLAFVGQHALGNPARGGQTPLVLQDDLSDAFVSSPGVSAVESLSNFIMTSLTDSQREDLMLKLWQHHDVVDVMTMTGHGEGLEEERLVQVFGEYSPRKMTEGDKYRLKKAGYNFMDITDHPNLGQINRQRALINAVSLDNPIDDETKSSIKAMMMGLDDKHLRADIAKLSSFWNRNYKSHWGLSSSNWIHDQVEAIFNSSNRNKIRTSVRKFPHKFVQNSIIARIESVDGNAEDKELIILSAHQDSLNYMLPFYRAPGADDDGSGSVTCLQVLRSLVEHAFVPPSNLALEFHWFAAEEGGLLGSQDVAAAYEKEGKKIKGMLHMDMTAFVKTGTTPIIAFFQSQVDTNLTAFATKLVDEYLPLKWNFTGCGKSCGSDHMSFYKAGFSVTFATEGLFEDGPLDNIHTANDDTDQDGQYSFDHMLEFVKLGLAFVAELAARQ</sequence>
<evidence type="ECO:0000256" key="4">
    <source>
        <dbReference type="ARBA" id="ARBA00022723"/>
    </source>
</evidence>
<dbReference type="HOGENOM" id="CLU_025866_1_0_1"/>
<dbReference type="Proteomes" id="UP000054166">
    <property type="component" value="Unassembled WGS sequence"/>
</dbReference>
<reference evidence="12" key="2">
    <citation type="submission" date="2015-01" db="EMBL/GenBank/DDBJ databases">
        <title>Evolutionary Origins and Diversification of the Mycorrhizal Mutualists.</title>
        <authorList>
            <consortium name="DOE Joint Genome Institute"/>
            <consortium name="Mycorrhizal Genomics Consortium"/>
            <person name="Kohler A."/>
            <person name="Kuo A."/>
            <person name="Nagy L.G."/>
            <person name="Floudas D."/>
            <person name="Copeland A."/>
            <person name="Barry K.W."/>
            <person name="Cichocki N."/>
            <person name="Veneault-Fourrey C."/>
            <person name="LaButti K."/>
            <person name="Lindquist E.A."/>
            <person name="Lipzen A."/>
            <person name="Lundell T."/>
            <person name="Morin E."/>
            <person name="Murat C."/>
            <person name="Riley R."/>
            <person name="Ohm R."/>
            <person name="Sun H."/>
            <person name="Tunlid A."/>
            <person name="Henrissat B."/>
            <person name="Grigoriev I.V."/>
            <person name="Hibbett D.S."/>
            <person name="Martin F."/>
        </authorList>
    </citation>
    <scope>NUCLEOTIDE SEQUENCE [LARGE SCALE GENOMIC DNA]</scope>
    <source>
        <strain evidence="12">F 1598</strain>
    </source>
</reference>
<keyword evidence="6 9" id="KW-0378">Hydrolase</keyword>